<dbReference type="Proteomes" id="UP000661435">
    <property type="component" value="Unassembled WGS sequence"/>
</dbReference>
<proteinExistence type="predicted"/>
<protein>
    <submittedName>
        <fullName evidence="2">Uncharacterized protein</fullName>
    </submittedName>
</protein>
<organism evidence="2 3">
    <name type="scientific">Lawsonibacter hominis</name>
    <dbReference type="NCBI Taxonomy" id="2763053"/>
    <lineage>
        <taxon>Bacteria</taxon>
        <taxon>Bacillati</taxon>
        <taxon>Bacillota</taxon>
        <taxon>Clostridia</taxon>
        <taxon>Eubacteriales</taxon>
        <taxon>Oscillospiraceae</taxon>
        <taxon>Lawsonibacter</taxon>
    </lineage>
</organism>
<reference evidence="2" key="1">
    <citation type="submission" date="2020-08" db="EMBL/GenBank/DDBJ databases">
        <title>Genome public.</title>
        <authorList>
            <person name="Liu C."/>
            <person name="Sun Q."/>
        </authorList>
    </citation>
    <scope>NUCLEOTIDE SEQUENCE</scope>
    <source>
        <strain evidence="2">NSJ-51</strain>
    </source>
</reference>
<evidence type="ECO:0000313" key="2">
    <source>
        <dbReference type="EMBL" id="MBC5735065.1"/>
    </source>
</evidence>
<sequence>MQANVNGLDDQSHVETPVSIESSPPEVSGIVLGPGTYTVGQDIDAGTYDCVAVSGLGVIRGDIKAYGDPGFIQTMGSASAAIDDATVSIESVSAYSNLTLETGDVFYIEMSLSVEFIPS</sequence>
<accession>A0A8J6MB29</accession>
<keyword evidence="3" id="KW-1185">Reference proteome</keyword>
<name>A0A8J6MB29_9FIRM</name>
<feature type="region of interest" description="Disordered" evidence="1">
    <location>
        <begin position="1"/>
        <end position="26"/>
    </location>
</feature>
<dbReference type="AlphaFoldDB" id="A0A8J6MB29"/>
<feature type="compositionally biased region" description="Low complexity" evidence="1">
    <location>
        <begin position="14"/>
        <end position="26"/>
    </location>
</feature>
<dbReference type="EMBL" id="JACOPP010000035">
    <property type="protein sequence ID" value="MBC5735065.1"/>
    <property type="molecule type" value="Genomic_DNA"/>
</dbReference>
<evidence type="ECO:0000313" key="3">
    <source>
        <dbReference type="Proteomes" id="UP000661435"/>
    </source>
</evidence>
<comment type="caution">
    <text evidence="2">The sequence shown here is derived from an EMBL/GenBank/DDBJ whole genome shotgun (WGS) entry which is preliminary data.</text>
</comment>
<evidence type="ECO:0000256" key="1">
    <source>
        <dbReference type="SAM" id="MobiDB-lite"/>
    </source>
</evidence>
<gene>
    <name evidence="2" type="ORF">H8S57_15215</name>
</gene>